<organism evidence="2 3">
    <name type="scientific">Adonisia turfae CCMR0081</name>
    <dbReference type="NCBI Taxonomy" id="2292702"/>
    <lineage>
        <taxon>Bacteria</taxon>
        <taxon>Bacillati</taxon>
        <taxon>Cyanobacteriota</taxon>
        <taxon>Adonisia</taxon>
        <taxon>Adonisia turfae</taxon>
    </lineage>
</organism>
<proteinExistence type="predicted"/>
<dbReference type="RefSeq" id="WP_163702713.1">
    <property type="nucleotide sequence ID" value="NZ_QXHD01000004.1"/>
</dbReference>
<comment type="caution">
    <text evidence="2">The sequence shown here is derived from an EMBL/GenBank/DDBJ whole genome shotgun (WGS) entry which is preliminary data.</text>
</comment>
<feature type="transmembrane region" description="Helical" evidence="1">
    <location>
        <begin position="12"/>
        <end position="38"/>
    </location>
</feature>
<gene>
    <name evidence="2" type="ORF">DXZ20_30785</name>
</gene>
<feature type="transmembrane region" description="Helical" evidence="1">
    <location>
        <begin position="73"/>
        <end position="92"/>
    </location>
</feature>
<dbReference type="AlphaFoldDB" id="A0A6M0RUL0"/>
<sequence length="197" mass="21047">MAHRHNWQMTLRVAGLVAIALFTFHALSSLLFGVLGLAPSSPQWSLALILGSFLAIAGATVGMQSLNFIPQRLTSLVSGASSIAILAAFSLGELSGHQAEGVLIGAIAGLIVGGCGGFCTGHRQGFWQVAIALISSLCAYGTAFGLSSWTWAAATTQRWLIAIGLGLCTALYLWFTQQGLTWVYHQWQRDIKRELQK</sequence>
<keyword evidence="3" id="KW-1185">Reference proteome</keyword>
<feature type="transmembrane region" description="Helical" evidence="1">
    <location>
        <begin position="126"/>
        <end position="146"/>
    </location>
</feature>
<keyword evidence="1" id="KW-0472">Membrane</keyword>
<feature type="transmembrane region" description="Helical" evidence="1">
    <location>
        <begin position="98"/>
        <end position="119"/>
    </location>
</feature>
<evidence type="ECO:0000256" key="1">
    <source>
        <dbReference type="SAM" id="Phobius"/>
    </source>
</evidence>
<reference evidence="2 3" key="1">
    <citation type="journal article" date="2020" name="Microb. Ecol.">
        <title>Ecogenomics of the Marine Benthic Filamentous Cyanobacterium Adonisia.</title>
        <authorList>
            <person name="Walter J.M."/>
            <person name="Coutinho F.H."/>
            <person name="Leomil L."/>
            <person name="Hargreaves P.I."/>
            <person name="Campeao M.E."/>
            <person name="Vieira V.V."/>
            <person name="Silva B.S."/>
            <person name="Fistarol G.O."/>
            <person name="Salomon P.S."/>
            <person name="Sawabe T."/>
            <person name="Mino S."/>
            <person name="Hosokawa M."/>
            <person name="Miyashita H."/>
            <person name="Maruyama F."/>
            <person name="van Verk M.C."/>
            <person name="Dutilh B.E."/>
            <person name="Thompson C.C."/>
            <person name="Thompson F.L."/>
        </authorList>
    </citation>
    <scope>NUCLEOTIDE SEQUENCE [LARGE SCALE GENOMIC DNA]</scope>
    <source>
        <strain evidence="2 3">CCMR0081</strain>
    </source>
</reference>
<keyword evidence="1" id="KW-1133">Transmembrane helix</keyword>
<name>A0A6M0RUL0_9CYAN</name>
<dbReference type="Proteomes" id="UP000481033">
    <property type="component" value="Unassembled WGS sequence"/>
</dbReference>
<feature type="transmembrane region" description="Helical" evidence="1">
    <location>
        <begin position="158"/>
        <end position="175"/>
    </location>
</feature>
<evidence type="ECO:0000313" key="3">
    <source>
        <dbReference type="Proteomes" id="UP000481033"/>
    </source>
</evidence>
<dbReference type="EMBL" id="QXHD01000004">
    <property type="protein sequence ID" value="NEZ59955.1"/>
    <property type="molecule type" value="Genomic_DNA"/>
</dbReference>
<evidence type="ECO:0000313" key="2">
    <source>
        <dbReference type="EMBL" id="NEZ59955.1"/>
    </source>
</evidence>
<feature type="transmembrane region" description="Helical" evidence="1">
    <location>
        <begin position="44"/>
        <end position="61"/>
    </location>
</feature>
<keyword evidence="1" id="KW-0812">Transmembrane</keyword>
<accession>A0A6M0RUL0</accession>
<protein>
    <submittedName>
        <fullName evidence="2">Uncharacterized protein</fullName>
    </submittedName>
</protein>